<evidence type="ECO:0000313" key="1">
    <source>
        <dbReference type="EMBL" id="KAF7684445.1"/>
    </source>
</evidence>
<accession>A0ABQ7I1V2</accession>
<keyword evidence="2" id="KW-1185">Reference proteome</keyword>
<protein>
    <submittedName>
        <fullName evidence="1">Uncharacterized protein</fullName>
    </submittedName>
</protein>
<dbReference type="EMBL" id="SBIQ01000013">
    <property type="protein sequence ID" value="KAF7684445.1"/>
    <property type="molecule type" value="Genomic_DNA"/>
</dbReference>
<comment type="caution">
    <text evidence="1">The sequence shown here is derived from an EMBL/GenBank/DDBJ whole genome shotgun (WGS) entry which is preliminary data.</text>
</comment>
<name>A0ABQ7I1V2_9MICR</name>
<dbReference type="Proteomes" id="UP001516464">
    <property type="component" value="Unassembled WGS sequence"/>
</dbReference>
<reference evidence="1 2" key="1">
    <citation type="submission" date="2019-01" db="EMBL/GenBank/DDBJ databases">
        <title>Genomes sequencing and comparative genomics of infectious freshwater microsporidia, Cucumispora dikerogammari and Thelohania contejeani.</title>
        <authorList>
            <person name="Cormier A."/>
            <person name="Giraud I."/>
            <person name="Wattier R."/>
            <person name="Teixeira M."/>
            <person name="Grandjean F."/>
            <person name="Rigaud T."/>
            <person name="Cordaux R."/>
        </authorList>
    </citation>
    <scope>NUCLEOTIDE SEQUENCE [LARGE SCALE GENOMIC DNA]</scope>
    <source>
        <strain evidence="1">T1</strain>
        <tissue evidence="1">Spores</tissue>
    </source>
</reference>
<gene>
    <name evidence="1" type="ORF">TCON_0357</name>
</gene>
<evidence type="ECO:0000313" key="2">
    <source>
        <dbReference type="Proteomes" id="UP001516464"/>
    </source>
</evidence>
<organism evidence="1 2">
    <name type="scientific">Astathelohania contejeani</name>
    <dbReference type="NCBI Taxonomy" id="164912"/>
    <lineage>
        <taxon>Eukaryota</taxon>
        <taxon>Fungi</taxon>
        <taxon>Fungi incertae sedis</taxon>
        <taxon>Microsporidia</taxon>
        <taxon>Astathelohaniidae</taxon>
        <taxon>Astathelohania</taxon>
    </lineage>
</organism>
<sequence>MTWDSVVTKHYRKYLKELNIKPMIEAYIQSMVLKKMFEITLFEYRRSIENEIDVKDRVEEAVKRFGEVSATGMPTAGHTKEKLRITQPQPFKQNKYFHAIV</sequence>
<proteinExistence type="predicted"/>